<dbReference type="Proteomes" id="UP001295684">
    <property type="component" value="Unassembled WGS sequence"/>
</dbReference>
<feature type="domain" description="PI-PLC Y-box" evidence="1">
    <location>
        <begin position="65"/>
        <end position="168"/>
    </location>
</feature>
<dbReference type="GO" id="GO:0006629">
    <property type="term" value="P:lipid metabolic process"/>
    <property type="evidence" value="ECO:0007669"/>
    <property type="project" value="InterPro"/>
</dbReference>
<reference evidence="2" key="1">
    <citation type="submission" date="2023-07" db="EMBL/GenBank/DDBJ databases">
        <authorList>
            <consortium name="AG Swart"/>
            <person name="Singh M."/>
            <person name="Singh A."/>
            <person name="Seah K."/>
            <person name="Emmerich C."/>
        </authorList>
    </citation>
    <scope>NUCLEOTIDE SEQUENCE</scope>
    <source>
        <strain evidence="2">DP1</strain>
    </source>
</reference>
<dbReference type="PROSITE" id="PS50008">
    <property type="entry name" value="PIPLC_Y_DOMAIN"/>
    <property type="match status" value="1"/>
</dbReference>
<evidence type="ECO:0000313" key="3">
    <source>
        <dbReference type="Proteomes" id="UP001295684"/>
    </source>
</evidence>
<accession>A0AAD1XAS4</accession>
<sequence length="259" mass="30071">MQCDKTQALDSEKSILKKSKSIIQKFAMNHYFNCFGNDWDKEVIFYDPRENNLSLNLSLEAQKDIKYIQKISFSQFSNGNMIHIKNIRMQTKYLAYFLSFSFPQKVNELTLVSDQGFTLKITPYFNEIMRLNSKVLEKIYLNGFRFNTSQFKRLMVSYAHVHKIGLRFCDLSFPVAFFFGELLADTQIHLIDLAYSVISKNSDCDNYLDEFTIFIKALASSPDLKLSLNEIFITSCGIENCDAETILNDNGLEHVKIWV</sequence>
<evidence type="ECO:0000259" key="1">
    <source>
        <dbReference type="PROSITE" id="PS50008"/>
    </source>
</evidence>
<dbReference type="GO" id="GO:0035556">
    <property type="term" value="P:intracellular signal transduction"/>
    <property type="evidence" value="ECO:0007669"/>
    <property type="project" value="InterPro"/>
</dbReference>
<dbReference type="InterPro" id="IPR001711">
    <property type="entry name" value="PLipase_C_Pinositol-sp_Y"/>
</dbReference>
<dbReference type="GO" id="GO:0004435">
    <property type="term" value="F:phosphatidylinositol-4,5-bisphosphate phospholipase C activity"/>
    <property type="evidence" value="ECO:0007669"/>
    <property type="project" value="InterPro"/>
</dbReference>
<keyword evidence="3" id="KW-1185">Reference proteome</keyword>
<comment type="caution">
    <text evidence="2">The sequence shown here is derived from an EMBL/GenBank/DDBJ whole genome shotgun (WGS) entry which is preliminary data.</text>
</comment>
<dbReference type="AlphaFoldDB" id="A0AAD1XAS4"/>
<protein>
    <recommendedName>
        <fullName evidence="1">PI-PLC Y-box domain-containing protein</fullName>
    </recommendedName>
</protein>
<dbReference type="EMBL" id="CAMPGE010010625">
    <property type="protein sequence ID" value="CAI2369474.1"/>
    <property type="molecule type" value="Genomic_DNA"/>
</dbReference>
<organism evidence="2 3">
    <name type="scientific">Euplotes crassus</name>
    <dbReference type="NCBI Taxonomy" id="5936"/>
    <lineage>
        <taxon>Eukaryota</taxon>
        <taxon>Sar</taxon>
        <taxon>Alveolata</taxon>
        <taxon>Ciliophora</taxon>
        <taxon>Intramacronucleata</taxon>
        <taxon>Spirotrichea</taxon>
        <taxon>Hypotrichia</taxon>
        <taxon>Euplotida</taxon>
        <taxon>Euplotidae</taxon>
        <taxon>Moneuplotes</taxon>
    </lineage>
</organism>
<proteinExistence type="predicted"/>
<evidence type="ECO:0000313" key="2">
    <source>
        <dbReference type="EMBL" id="CAI2369474.1"/>
    </source>
</evidence>
<gene>
    <name evidence="2" type="ORF">ECRASSUSDP1_LOCUS10775</name>
</gene>
<name>A0AAD1XAS4_EUPCR</name>